<evidence type="ECO:0000313" key="2">
    <source>
        <dbReference type="Proteomes" id="UP000245396"/>
    </source>
</evidence>
<gene>
    <name evidence="1" type="ORF">C7441_11045</name>
</gene>
<protein>
    <submittedName>
        <fullName evidence="1">Uncharacterized protein</fullName>
    </submittedName>
</protein>
<comment type="caution">
    <text evidence="1">The sequence shown here is derived from an EMBL/GenBank/DDBJ whole genome shotgun (WGS) entry which is preliminary data.</text>
</comment>
<keyword evidence="2" id="KW-1185">Reference proteome</keyword>
<sequence>MARYLIEWTIDYEGDGGPEEAARWAWEVMHRPHSIANCFTIIDEQGEQTKIDLQEIDETAACAGQ</sequence>
<dbReference type="EMBL" id="QGGG01000010">
    <property type="protein sequence ID" value="PWJ81513.1"/>
    <property type="molecule type" value="Genomic_DNA"/>
</dbReference>
<dbReference type="AlphaFoldDB" id="A0A316C0H3"/>
<evidence type="ECO:0000313" key="1">
    <source>
        <dbReference type="EMBL" id="PWJ81513.1"/>
    </source>
</evidence>
<proteinExistence type="predicted"/>
<organism evidence="1 2">
    <name type="scientific">Pseudaminobacter salicylatoxidans</name>
    <dbReference type="NCBI Taxonomy" id="93369"/>
    <lineage>
        <taxon>Bacteria</taxon>
        <taxon>Pseudomonadati</taxon>
        <taxon>Pseudomonadota</taxon>
        <taxon>Alphaproteobacteria</taxon>
        <taxon>Hyphomicrobiales</taxon>
        <taxon>Phyllobacteriaceae</taxon>
        <taxon>Pseudaminobacter</taxon>
    </lineage>
</organism>
<dbReference type="RefSeq" id="WP_109613490.1">
    <property type="nucleotide sequence ID" value="NZ_QGGG01000010.1"/>
</dbReference>
<name>A0A316C0H3_PSESE</name>
<reference evidence="1 2" key="1">
    <citation type="submission" date="2018-05" db="EMBL/GenBank/DDBJ databases">
        <title>Genomic Encyclopedia of Type Strains, Phase IV (KMG-IV): sequencing the most valuable type-strain genomes for metagenomic binning, comparative biology and taxonomic classification.</title>
        <authorList>
            <person name="Goeker M."/>
        </authorList>
    </citation>
    <scope>NUCLEOTIDE SEQUENCE [LARGE SCALE GENOMIC DNA]</scope>
    <source>
        <strain evidence="1 2">DSM 6986</strain>
    </source>
</reference>
<dbReference type="Proteomes" id="UP000245396">
    <property type="component" value="Unassembled WGS sequence"/>
</dbReference>
<accession>A0A316C0H3</accession>